<sequence length="355" mass="36232">MSLSTMLGIDTPIVLGPFGGLSSVALTAAVSEAGGLGSYGLYGFDGARVRAVAAELREATSRPIALNLWLPHREAGEHEQDVFDQAEFDRAVAGMADLFAQAGVLPPEWPVAPLPDFEEQLEAALDARPAALSFVFGVPAPDVIERAHSRGIAVIGAATTVAEARVLEAGGVDAIVASGAEAAGHRPSFLLEAERSLVGGLALIPQVVDAVRVPVIAAGGIADRRQVAAAFALGASGVQAGTVFLATAQSAAPAIHRERIRSALAADTVLTRAMSGRLARGLPNLAVRAIESSGSAATFPLQNILTGVFRRAASAAGDQPELLSLWMGQSAGLSRLDDASEVFAELAAGVPDAVG</sequence>
<keyword evidence="4" id="KW-0285">Flavoprotein</keyword>
<keyword evidence="5" id="KW-0288">FMN</keyword>
<organism evidence="10 11">
    <name type="scientific">Leifsonia shinshuensis</name>
    <dbReference type="NCBI Taxonomy" id="150026"/>
    <lineage>
        <taxon>Bacteria</taxon>
        <taxon>Bacillati</taxon>
        <taxon>Actinomycetota</taxon>
        <taxon>Actinomycetes</taxon>
        <taxon>Micrococcales</taxon>
        <taxon>Microbacteriaceae</taxon>
        <taxon>Leifsonia</taxon>
    </lineage>
</organism>
<comment type="cofactor">
    <cofactor evidence="1">
        <name>FMN</name>
        <dbReference type="ChEBI" id="CHEBI:58210"/>
    </cofactor>
</comment>
<dbReference type="AlphaFoldDB" id="A0A853CWJ1"/>
<dbReference type="PANTHER" id="PTHR42747">
    <property type="entry name" value="NITRONATE MONOOXYGENASE-RELATED"/>
    <property type="match status" value="1"/>
</dbReference>
<comment type="caution">
    <text evidence="10">The sequence shown here is derived from an EMBL/GenBank/DDBJ whole genome shotgun (WGS) entry which is preliminary data.</text>
</comment>
<keyword evidence="6 10" id="KW-0560">Oxidoreductase</keyword>
<evidence type="ECO:0000256" key="6">
    <source>
        <dbReference type="ARBA" id="ARBA00023002"/>
    </source>
</evidence>
<evidence type="ECO:0000256" key="7">
    <source>
        <dbReference type="ARBA" id="ARBA00023033"/>
    </source>
</evidence>
<dbReference type="GO" id="GO:0018580">
    <property type="term" value="F:nitronate monooxygenase activity"/>
    <property type="evidence" value="ECO:0007669"/>
    <property type="project" value="InterPro"/>
</dbReference>
<proteinExistence type="inferred from homology"/>
<evidence type="ECO:0000256" key="4">
    <source>
        <dbReference type="ARBA" id="ARBA00022630"/>
    </source>
</evidence>
<comment type="similarity">
    <text evidence="2">Belongs to the nitronate monooxygenase family. NMO class I subfamily.</text>
</comment>
<dbReference type="GO" id="GO:0009636">
    <property type="term" value="P:response to toxic substance"/>
    <property type="evidence" value="ECO:0007669"/>
    <property type="project" value="UniProtKB-KW"/>
</dbReference>
<evidence type="ECO:0000256" key="9">
    <source>
        <dbReference type="ARBA" id="ARBA00049401"/>
    </source>
</evidence>
<dbReference type="InterPro" id="IPR004136">
    <property type="entry name" value="NMO"/>
</dbReference>
<evidence type="ECO:0000313" key="10">
    <source>
        <dbReference type="EMBL" id="NYJ23544.1"/>
    </source>
</evidence>
<evidence type="ECO:0000256" key="5">
    <source>
        <dbReference type="ARBA" id="ARBA00022643"/>
    </source>
</evidence>
<evidence type="ECO:0000256" key="1">
    <source>
        <dbReference type="ARBA" id="ARBA00001917"/>
    </source>
</evidence>
<dbReference type="PANTHER" id="PTHR42747:SF3">
    <property type="entry name" value="NITRONATE MONOOXYGENASE-RELATED"/>
    <property type="match status" value="1"/>
</dbReference>
<dbReference type="EMBL" id="JACCFL010000001">
    <property type="protein sequence ID" value="NYJ23544.1"/>
    <property type="molecule type" value="Genomic_DNA"/>
</dbReference>
<evidence type="ECO:0000256" key="3">
    <source>
        <dbReference type="ARBA" id="ARBA00022575"/>
    </source>
</evidence>
<name>A0A853CWJ1_9MICO</name>
<dbReference type="CDD" id="cd04730">
    <property type="entry name" value="NPD_like"/>
    <property type="match status" value="1"/>
</dbReference>
<gene>
    <name evidence="10" type="ORF">HNR13_001831</name>
</gene>
<protein>
    <recommendedName>
        <fullName evidence="8">Propionate 3-nitronate monooxygenase</fullName>
    </recommendedName>
</protein>
<dbReference type="Pfam" id="PF03060">
    <property type="entry name" value="NMO"/>
    <property type="match status" value="1"/>
</dbReference>
<evidence type="ECO:0000313" key="11">
    <source>
        <dbReference type="Proteomes" id="UP000578352"/>
    </source>
</evidence>
<evidence type="ECO:0000256" key="8">
    <source>
        <dbReference type="ARBA" id="ARBA00031155"/>
    </source>
</evidence>
<dbReference type="RefSeq" id="WP_179605456.1">
    <property type="nucleotide sequence ID" value="NZ_BAABEH010000001.1"/>
</dbReference>
<evidence type="ECO:0000256" key="2">
    <source>
        <dbReference type="ARBA" id="ARBA00009881"/>
    </source>
</evidence>
<keyword evidence="7 10" id="KW-0503">Monooxygenase</keyword>
<reference evidence="10 11" key="1">
    <citation type="submission" date="2020-07" db="EMBL/GenBank/DDBJ databases">
        <title>Sequencing the genomes of 1000 actinobacteria strains.</title>
        <authorList>
            <person name="Klenk H.-P."/>
        </authorList>
    </citation>
    <scope>NUCLEOTIDE SEQUENCE [LARGE SCALE GENOMIC DNA]</scope>
    <source>
        <strain evidence="10 11">DSM 15165</strain>
    </source>
</reference>
<comment type="catalytic activity">
    <reaction evidence="9">
        <text>3 propionate 3-nitronate + 3 O2 + H2O = 3 3-oxopropanoate + 2 nitrate + nitrite + H2O2 + 3 H(+)</text>
        <dbReference type="Rhea" id="RHEA:57332"/>
        <dbReference type="ChEBI" id="CHEBI:15377"/>
        <dbReference type="ChEBI" id="CHEBI:15378"/>
        <dbReference type="ChEBI" id="CHEBI:15379"/>
        <dbReference type="ChEBI" id="CHEBI:16240"/>
        <dbReference type="ChEBI" id="CHEBI:16301"/>
        <dbReference type="ChEBI" id="CHEBI:17632"/>
        <dbReference type="ChEBI" id="CHEBI:33190"/>
        <dbReference type="ChEBI" id="CHEBI:136067"/>
    </reaction>
</comment>
<dbReference type="SUPFAM" id="SSF51412">
    <property type="entry name" value="Inosine monophosphate dehydrogenase (IMPDH)"/>
    <property type="match status" value="1"/>
</dbReference>
<dbReference type="Gene3D" id="3.20.20.70">
    <property type="entry name" value="Aldolase class I"/>
    <property type="match status" value="1"/>
</dbReference>
<dbReference type="InterPro" id="IPR013785">
    <property type="entry name" value="Aldolase_TIM"/>
</dbReference>
<dbReference type="Proteomes" id="UP000578352">
    <property type="component" value="Unassembled WGS sequence"/>
</dbReference>
<keyword evidence="3" id="KW-0216">Detoxification</keyword>
<accession>A0A853CWJ1</accession>